<dbReference type="EMBL" id="CAFBOK010000121">
    <property type="protein sequence ID" value="CAB4987513.1"/>
    <property type="molecule type" value="Genomic_DNA"/>
</dbReference>
<sequence>MAKELGVHLIAFGTDGYSASAQQTVSTIDEAVAALGPLDANDAVLVKGSRIAGLERLATALLAG</sequence>
<dbReference type="AlphaFoldDB" id="A0A6J7NAB3"/>
<proteinExistence type="predicted"/>
<dbReference type="GO" id="GO:0016881">
    <property type="term" value="F:acid-amino acid ligase activity"/>
    <property type="evidence" value="ECO:0007669"/>
    <property type="project" value="InterPro"/>
</dbReference>
<gene>
    <name evidence="1" type="ORF">UFOPK3927_01099</name>
</gene>
<evidence type="ECO:0000313" key="1">
    <source>
        <dbReference type="EMBL" id="CAB4987513.1"/>
    </source>
</evidence>
<organism evidence="1">
    <name type="scientific">freshwater metagenome</name>
    <dbReference type="NCBI Taxonomy" id="449393"/>
    <lineage>
        <taxon>unclassified sequences</taxon>
        <taxon>metagenomes</taxon>
        <taxon>ecological metagenomes</taxon>
    </lineage>
</organism>
<protein>
    <submittedName>
        <fullName evidence="1">Unannotated protein</fullName>
    </submittedName>
</protein>
<accession>A0A6J7NAB3</accession>
<dbReference type="Gene3D" id="3.90.190.20">
    <property type="entry name" value="Mur ligase, C-terminal domain"/>
    <property type="match status" value="1"/>
</dbReference>
<reference evidence="1" key="1">
    <citation type="submission" date="2020-05" db="EMBL/GenBank/DDBJ databases">
        <authorList>
            <person name="Chiriac C."/>
            <person name="Salcher M."/>
            <person name="Ghai R."/>
            <person name="Kavagutti S V."/>
        </authorList>
    </citation>
    <scope>NUCLEOTIDE SEQUENCE</scope>
</reference>
<dbReference type="InterPro" id="IPR036615">
    <property type="entry name" value="Mur_ligase_C_dom_sf"/>
</dbReference>
<name>A0A6J7NAB3_9ZZZZ</name>